<gene>
    <name evidence="1" type="ORF">CROQUDRAFT_101224</name>
</gene>
<evidence type="ECO:0000313" key="2">
    <source>
        <dbReference type="Proteomes" id="UP000886653"/>
    </source>
</evidence>
<keyword evidence="2" id="KW-1185">Reference proteome</keyword>
<reference evidence="1" key="1">
    <citation type="submission" date="2013-11" db="EMBL/GenBank/DDBJ databases">
        <title>Genome sequence of the fusiform rust pathogen reveals effectors for host alternation and coevolution with pine.</title>
        <authorList>
            <consortium name="DOE Joint Genome Institute"/>
            <person name="Smith K."/>
            <person name="Pendleton A."/>
            <person name="Kubisiak T."/>
            <person name="Anderson C."/>
            <person name="Salamov A."/>
            <person name="Aerts A."/>
            <person name="Riley R."/>
            <person name="Clum A."/>
            <person name="Lindquist E."/>
            <person name="Ence D."/>
            <person name="Campbell M."/>
            <person name="Kronenberg Z."/>
            <person name="Feau N."/>
            <person name="Dhillon B."/>
            <person name="Hamelin R."/>
            <person name="Burleigh J."/>
            <person name="Smith J."/>
            <person name="Yandell M."/>
            <person name="Nelson C."/>
            <person name="Grigoriev I."/>
            <person name="Davis J."/>
        </authorList>
    </citation>
    <scope>NUCLEOTIDE SEQUENCE</scope>
    <source>
        <strain evidence="1">G11</strain>
    </source>
</reference>
<organism evidence="1 2">
    <name type="scientific">Cronartium quercuum f. sp. fusiforme G11</name>
    <dbReference type="NCBI Taxonomy" id="708437"/>
    <lineage>
        <taxon>Eukaryota</taxon>
        <taxon>Fungi</taxon>
        <taxon>Dikarya</taxon>
        <taxon>Basidiomycota</taxon>
        <taxon>Pucciniomycotina</taxon>
        <taxon>Pucciniomycetes</taxon>
        <taxon>Pucciniales</taxon>
        <taxon>Coleosporiaceae</taxon>
        <taxon>Cronartium</taxon>
    </lineage>
</organism>
<dbReference type="Proteomes" id="UP000886653">
    <property type="component" value="Unassembled WGS sequence"/>
</dbReference>
<name>A0A9P6N8K4_9BASI</name>
<proteinExistence type="predicted"/>
<comment type="caution">
    <text evidence="1">The sequence shown here is derived from an EMBL/GenBank/DDBJ whole genome shotgun (WGS) entry which is preliminary data.</text>
</comment>
<sequence>MADSQSLDVFLSQSFAQTTLPAPGQAFRIVFEFHCSTSSGYSGFGLAQAFSRVSLANQISIQSHSANTKFRRTPKNHTDSTCDPDSWWTAQYFDPPKHVSQYAPHIKIRWRFHRTTSRSDRESMSKKGKDAAFMSPQSKYTCIESAVGLNAGPASPTLLTEST</sequence>
<evidence type="ECO:0000313" key="1">
    <source>
        <dbReference type="EMBL" id="KAG0139669.1"/>
    </source>
</evidence>
<accession>A0A9P6N8K4</accession>
<protein>
    <submittedName>
        <fullName evidence="1">Uncharacterized protein</fullName>
    </submittedName>
</protein>
<dbReference type="EMBL" id="MU167543">
    <property type="protein sequence ID" value="KAG0139669.1"/>
    <property type="molecule type" value="Genomic_DNA"/>
</dbReference>
<dbReference type="AlphaFoldDB" id="A0A9P6N8K4"/>